<accession>A0A9D3VQE3</accession>
<evidence type="ECO:0000256" key="1">
    <source>
        <dbReference type="SAM" id="Coils"/>
    </source>
</evidence>
<feature type="coiled-coil region" evidence="1">
    <location>
        <begin position="17"/>
        <end position="51"/>
    </location>
</feature>
<dbReference type="EMBL" id="JAIQCV010000006">
    <property type="protein sequence ID" value="KAH1091212.1"/>
    <property type="molecule type" value="Genomic_DNA"/>
</dbReference>
<evidence type="ECO:0000313" key="3">
    <source>
        <dbReference type="Proteomes" id="UP000828251"/>
    </source>
</evidence>
<keyword evidence="1" id="KW-0175">Coiled coil</keyword>
<comment type="caution">
    <text evidence="2">The sequence shown here is derived from an EMBL/GenBank/DDBJ whole genome shotgun (WGS) entry which is preliminary data.</text>
</comment>
<gene>
    <name evidence="2" type="ORF">J1N35_018469</name>
</gene>
<evidence type="ECO:0000313" key="2">
    <source>
        <dbReference type="EMBL" id="KAH1091212.1"/>
    </source>
</evidence>
<sequence length="61" mass="7089">MKKENLMKLTTKATTKEAILKKKLKTLEELNVKLKKEATKLTEENEDLKKENLSSKLAWKS</sequence>
<organism evidence="2 3">
    <name type="scientific">Gossypium stocksii</name>
    <dbReference type="NCBI Taxonomy" id="47602"/>
    <lineage>
        <taxon>Eukaryota</taxon>
        <taxon>Viridiplantae</taxon>
        <taxon>Streptophyta</taxon>
        <taxon>Embryophyta</taxon>
        <taxon>Tracheophyta</taxon>
        <taxon>Spermatophyta</taxon>
        <taxon>Magnoliopsida</taxon>
        <taxon>eudicotyledons</taxon>
        <taxon>Gunneridae</taxon>
        <taxon>Pentapetalae</taxon>
        <taxon>rosids</taxon>
        <taxon>malvids</taxon>
        <taxon>Malvales</taxon>
        <taxon>Malvaceae</taxon>
        <taxon>Malvoideae</taxon>
        <taxon>Gossypium</taxon>
    </lineage>
</organism>
<reference evidence="2 3" key="1">
    <citation type="journal article" date="2021" name="Plant Biotechnol. J.">
        <title>Multi-omics assisted identification of the key and species-specific regulatory components of drought-tolerant mechanisms in Gossypium stocksii.</title>
        <authorList>
            <person name="Yu D."/>
            <person name="Ke L."/>
            <person name="Zhang D."/>
            <person name="Wu Y."/>
            <person name="Sun Y."/>
            <person name="Mei J."/>
            <person name="Sun J."/>
            <person name="Sun Y."/>
        </authorList>
    </citation>
    <scope>NUCLEOTIDE SEQUENCE [LARGE SCALE GENOMIC DNA]</scope>
    <source>
        <strain evidence="3">cv. E1</strain>
        <tissue evidence="2">Leaf</tissue>
    </source>
</reference>
<keyword evidence="3" id="KW-1185">Reference proteome</keyword>
<name>A0A9D3VQE3_9ROSI</name>
<dbReference type="Proteomes" id="UP000828251">
    <property type="component" value="Unassembled WGS sequence"/>
</dbReference>
<protein>
    <submittedName>
        <fullName evidence="2">Uncharacterized protein</fullName>
    </submittedName>
</protein>
<dbReference type="AlphaFoldDB" id="A0A9D3VQE3"/>
<proteinExistence type="predicted"/>